<evidence type="ECO:0000256" key="1">
    <source>
        <dbReference type="ARBA" id="ARBA00001633"/>
    </source>
</evidence>
<dbReference type="Pfam" id="PF00218">
    <property type="entry name" value="IGPS"/>
    <property type="match status" value="1"/>
</dbReference>
<dbReference type="Gene3D" id="3.20.20.70">
    <property type="entry name" value="Aldolase class I"/>
    <property type="match status" value="1"/>
</dbReference>
<gene>
    <name evidence="9" type="primary">trpC</name>
    <name evidence="11" type="ORF">EU93_0323</name>
</gene>
<organism evidence="11 12">
    <name type="scientific">Prochlorococcus marinus str. MIT 9116</name>
    <dbReference type="NCBI Taxonomy" id="167544"/>
    <lineage>
        <taxon>Bacteria</taxon>
        <taxon>Bacillati</taxon>
        <taxon>Cyanobacteriota</taxon>
        <taxon>Cyanophyceae</taxon>
        <taxon>Synechococcales</taxon>
        <taxon>Prochlorococcaceae</taxon>
        <taxon>Prochlorococcus</taxon>
    </lineage>
</organism>
<dbReference type="OrthoDB" id="9804217at2"/>
<evidence type="ECO:0000259" key="10">
    <source>
        <dbReference type="Pfam" id="PF00218"/>
    </source>
</evidence>
<dbReference type="InterPro" id="IPR045186">
    <property type="entry name" value="Indole-3-glycerol_P_synth"/>
</dbReference>
<reference evidence="12" key="1">
    <citation type="journal article" date="2014" name="Sci. Data">
        <title>Genomes of diverse isolates of the marine cyanobacterium Prochlorococcus.</title>
        <authorList>
            <person name="Biller S."/>
            <person name="Berube P."/>
            <person name="Thompson J."/>
            <person name="Kelly L."/>
            <person name="Roggensack S."/>
            <person name="Awad L."/>
            <person name="Roache-Johnson K."/>
            <person name="Ding H."/>
            <person name="Giovannoni S.J."/>
            <person name="Moore L.R."/>
            <person name="Chisholm S.W."/>
        </authorList>
    </citation>
    <scope>NUCLEOTIDE SEQUENCE [LARGE SCALE GENOMIC DNA]</scope>
</reference>
<dbReference type="NCBIfam" id="NF001372">
    <property type="entry name" value="PRK00278.1-4"/>
    <property type="match status" value="1"/>
</dbReference>
<comment type="pathway">
    <text evidence="2 9">Amino-acid biosynthesis; L-tryptophan biosynthesis; L-tryptophan from chorismate: step 4/5.</text>
</comment>
<comment type="catalytic activity">
    <reaction evidence="1 9">
        <text>1-(2-carboxyphenylamino)-1-deoxy-D-ribulose 5-phosphate + H(+) = (1S,2R)-1-C-(indol-3-yl)glycerol 3-phosphate + CO2 + H2O</text>
        <dbReference type="Rhea" id="RHEA:23476"/>
        <dbReference type="ChEBI" id="CHEBI:15377"/>
        <dbReference type="ChEBI" id="CHEBI:15378"/>
        <dbReference type="ChEBI" id="CHEBI:16526"/>
        <dbReference type="ChEBI" id="CHEBI:58613"/>
        <dbReference type="ChEBI" id="CHEBI:58866"/>
        <dbReference type="EC" id="4.1.1.48"/>
    </reaction>
</comment>
<dbReference type="InterPro" id="IPR011060">
    <property type="entry name" value="RibuloseP-bd_barrel"/>
</dbReference>
<comment type="similarity">
    <text evidence="3 9">Belongs to the TrpC family.</text>
</comment>
<feature type="domain" description="Indole-3-glycerol phosphate synthase" evidence="10">
    <location>
        <begin position="32"/>
        <end position="291"/>
    </location>
</feature>
<dbReference type="RefSeq" id="WP_032513096.1">
    <property type="nucleotide sequence ID" value="NZ_JNAJ01000004.1"/>
</dbReference>
<dbReference type="CDD" id="cd00331">
    <property type="entry name" value="IGPS"/>
    <property type="match status" value="1"/>
</dbReference>
<evidence type="ECO:0000256" key="6">
    <source>
        <dbReference type="ARBA" id="ARBA00022822"/>
    </source>
</evidence>
<keyword evidence="4 9" id="KW-0028">Amino-acid biosynthesis</keyword>
<dbReference type="EMBL" id="JNAJ01000004">
    <property type="protein sequence ID" value="KGF93147.1"/>
    <property type="molecule type" value="Genomic_DNA"/>
</dbReference>
<dbReference type="InterPro" id="IPR013785">
    <property type="entry name" value="Aldolase_TIM"/>
</dbReference>
<keyword evidence="6 9" id="KW-0822">Tryptophan biosynthesis</keyword>
<dbReference type="NCBIfam" id="NF001377">
    <property type="entry name" value="PRK00278.2-4"/>
    <property type="match status" value="1"/>
</dbReference>
<evidence type="ECO:0000256" key="9">
    <source>
        <dbReference type="HAMAP-Rule" id="MF_00134"/>
    </source>
</evidence>
<comment type="caution">
    <text evidence="11">The sequence shown here is derived from an EMBL/GenBank/DDBJ whole genome shotgun (WGS) entry which is preliminary data.</text>
</comment>
<protein>
    <recommendedName>
        <fullName evidence="9">Indole-3-glycerol phosphate synthase</fullName>
        <shortName evidence="9">IGPS</shortName>
        <ecNumber evidence="9">4.1.1.48</ecNumber>
    </recommendedName>
</protein>
<dbReference type="PROSITE" id="PS00614">
    <property type="entry name" value="IGPS"/>
    <property type="match status" value="1"/>
</dbReference>
<name>A0A0A1ZU95_PROMR</name>
<keyword evidence="5 9" id="KW-0210">Decarboxylase</keyword>
<dbReference type="SUPFAM" id="SSF51366">
    <property type="entry name" value="Ribulose-phoshate binding barrel"/>
    <property type="match status" value="1"/>
</dbReference>
<dbReference type="GO" id="GO:0004425">
    <property type="term" value="F:indole-3-glycerol-phosphate synthase activity"/>
    <property type="evidence" value="ECO:0007669"/>
    <property type="project" value="UniProtKB-UniRule"/>
</dbReference>
<dbReference type="FunFam" id="3.20.20.70:FF:000024">
    <property type="entry name" value="Indole-3-glycerol phosphate synthase"/>
    <property type="match status" value="1"/>
</dbReference>
<dbReference type="Proteomes" id="UP000030491">
    <property type="component" value="Unassembled WGS sequence"/>
</dbReference>
<evidence type="ECO:0000313" key="11">
    <source>
        <dbReference type="EMBL" id="KGF93147.1"/>
    </source>
</evidence>
<evidence type="ECO:0000256" key="2">
    <source>
        <dbReference type="ARBA" id="ARBA00004696"/>
    </source>
</evidence>
<evidence type="ECO:0000256" key="7">
    <source>
        <dbReference type="ARBA" id="ARBA00023141"/>
    </source>
</evidence>
<dbReference type="UniPathway" id="UPA00035">
    <property type="reaction ID" value="UER00043"/>
</dbReference>
<evidence type="ECO:0000256" key="8">
    <source>
        <dbReference type="ARBA" id="ARBA00023239"/>
    </source>
</evidence>
<dbReference type="HAMAP" id="MF_00134_B">
    <property type="entry name" value="IGPS_B"/>
    <property type="match status" value="1"/>
</dbReference>
<dbReference type="InterPro" id="IPR001468">
    <property type="entry name" value="Indole-3-GlycerolPSynthase_CS"/>
</dbReference>
<evidence type="ECO:0000256" key="3">
    <source>
        <dbReference type="ARBA" id="ARBA00008737"/>
    </source>
</evidence>
<accession>A0A0A1ZU95</accession>
<keyword evidence="7 9" id="KW-0057">Aromatic amino acid biosynthesis</keyword>
<dbReference type="InterPro" id="IPR013798">
    <property type="entry name" value="Indole-3-glycerol_P_synth_dom"/>
</dbReference>
<evidence type="ECO:0000313" key="12">
    <source>
        <dbReference type="Proteomes" id="UP000030491"/>
    </source>
</evidence>
<dbReference type="EC" id="4.1.1.48" evidence="9"/>
<evidence type="ECO:0000256" key="5">
    <source>
        <dbReference type="ARBA" id="ARBA00022793"/>
    </source>
</evidence>
<dbReference type="PANTHER" id="PTHR22854:SF2">
    <property type="entry name" value="INDOLE-3-GLYCEROL-PHOSPHATE SYNTHASE"/>
    <property type="match status" value="1"/>
</dbReference>
<dbReference type="GO" id="GO:0004640">
    <property type="term" value="F:phosphoribosylanthranilate isomerase activity"/>
    <property type="evidence" value="ECO:0007669"/>
    <property type="project" value="TreeGrafter"/>
</dbReference>
<dbReference type="GO" id="GO:0000162">
    <property type="term" value="P:L-tryptophan biosynthetic process"/>
    <property type="evidence" value="ECO:0007669"/>
    <property type="project" value="UniProtKB-UniRule"/>
</dbReference>
<dbReference type="AlphaFoldDB" id="A0A0A1ZU95"/>
<evidence type="ECO:0000256" key="4">
    <source>
        <dbReference type="ARBA" id="ARBA00022605"/>
    </source>
</evidence>
<keyword evidence="8 9" id="KW-0456">Lyase</keyword>
<dbReference type="PANTHER" id="PTHR22854">
    <property type="entry name" value="TRYPTOPHAN BIOSYNTHESIS PROTEIN"/>
    <property type="match status" value="1"/>
</dbReference>
<sequence>MEIRRRPPNPTVRVENLEYAVPHREAQAKNILEEIVWHKDIEIKNFKKIVSLEDLIKKIDKLAPPKNFYKSIFESRIKPGVIAEIKKASPSKGVIREDFNPEEIAICYEGLGASCISVLTDKRFFQGSYEILESVRKSTNLPLLCKDFIISAYQIYKARVSGADAILLIAAILSDYDLVYLKKIAYNLGMSVLVEVHNENELERILKLKSFNLVGINNRDLKSFNTDLKTSIELMNIYSDIFSKQNILPISESGINCSEDIESLRSIGIKGVLIGETFMRESNIEKSFKKLFNLI</sequence>
<proteinExistence type="inferred from homology"/>